<feature type="domain" description="Mur ligase central" evidence="7">
    <location>
        <begin position="106"/>
        <end position="241"/>
    </location>
</feature>
<dbReference type="GO" id="GO:0008764">
    <property type="term" value="F:UDP-N-acetylmuramoylalanine-D-glutamate ligase activity"/>
    <property type="evidence" value="ECO:0007669"/>
    <property type="project" value="InterPro"/>
</dbReference>
<organism evidence="8 9">
    <name type="scientific">Candidatus Chromulinivorax destructor</name>
    <dbReference type="NCBI Taxonomy" id="2066483"/>
    <lineage>
        <taxon>Bacteria</taxon>
        <taxon>Candidatus Babelota</taxon>
        <taxon>Candidatus Babeliae</taxon>
        <taxon>Candidatus Babeliales</taxon>
        <taxon>Candidatus Chromulinivoraceae</taxon>
        <taxon>Candidatus Chromulinivorax</taxon>
    </lineage>
</organism>
<keyword evidence="6" id="KW-0067">ATP-binding</keyword>
<dbReference type="EMBL" id="CP025544">
    <property type="protein sequence ID" value="AXK60247.1"/>
    <property type="molecule type" value="Genomic_DNA"/>
</dbReference>
<dbReference type="InterPro" id="IPR013221">
    <property type="entry name" value="Mur_ligase_cen"/>
</dbReference>
<evidence type="ECO:0000256" key="5">
    <source>
        <dbReference type="ARBA" id="ARBA00022741"/>
    </source>
</evidence>
<evidence type="ECO:0000256" key="3">
    <source>
        <dbReference type="ARBA" id="ARBA00022490"/>
    </source>
</evidence>
<dbReference type="RefSeq" id="WP_115585262.1">
    <property type="nucleotide sequence ID" value="NZ_CP025544.1"/>
</dbReference>
<protein>
    <submittedName>
        <fullName evidence="8">UDP-N-acetylmuramoyl-L-alanine--D-glutamate ligase</fullName>
    </submittedName>
</protein>
<reference evidence="8 9" key="1">
    <citation type="submission" date="2017-12" db="EMBL/GenBank/DDBJ databases">
        <title>Chromulinavorax destructans is a abundant pathogen of dominant heterotrophic picoflagllates.</title>
        <authorList>
            <person name="Deeg C.M."/>
            <person name="Zimmer M."/>
            <person name="Suttle C.A."/>
        </authorList>
    </citation>
    <scope>NUCLEOTIDE SEQUENCE [LARGE SCALE GENOMIC DNA]</scope>
    <source>
        <strain evidence="8 9">SeV1</strain>
    </source>
</reference>
<dbReference type="InterPro" id="IPR005762">
    <property type="entry name" value="MurD"/>
</dbReference>
<dbReference type="UniPathway" id="UPA00219"/>
<evidence type="ECO:0000313" key="8">
    <source>
        <dbReference type="EMBL" id="AXK60247.1"/>
    </source>
</evidence>
<gene>
    <name evidence="8" type="primary">murD</name>
    <name evidence="8" type="ORF">C0J27_00580</name>
</gene>
<evidence type="ECO:0000313" key="9">
    <source>
        <dbReference type="Proteomes" id="UP000254834"/>
    </source>
</evidence>
<dbReference type="PANTHER" id="PTHR43692:SF1">
    <property type="entry name" value="UDP-N-ACETYLMURAMOYLALANINE--D-GLUTAMATE LIGASE"/>
    <property type="match status" value="1"/>
</dbReference>
<name>A0A345ZAD0_9BACT</name>
<sequence length="459" mass="51467">MNNFDNKKIGIWGFGVVGSSALTFFDQWNVTSIEILNNKPVELPHTRNIVFATLQAPTTIHNFFENNDFILVSPGIPLHQYQSYAHKLISELDLFYHHNSSPTIAITGSLGKTSITHLLTNILQKMNLHTIAAGNIGYPMLQLISKLQTEKFDTIVLELSSFQLQQSQICSPDLAIITNIYDNHLDHHASIDEYIDAKFNIIKHQNSLKKALMPLELASLVNAKSLDHHHIIFFSASKPTQEQLSKLAPDTTIYYVDKNSIYKMVNQVTTLLLTISQLPPITFQTNFLIILAALDIQNISVQSVANILAQLDIPDHRLQKIASHHGSDFYNDSKSTVWQATLQAVNSMHHDKPIKLFLGGLSKGANREPLLQALQNKNIEVYAFGKEAELLGTICKKFNIAYAAHDTLQDSFDACVKNITQPSSILFSPAGSSYDLFDNYIDRGKKFVNMVTNYTKNIS</sequence>
<dbReference type="OrthoDB" id="9809796at2"/>
<dbReference type="PANTHER" id="PTHR43692">
    <property type="entry name" value="UDP-N-ACETYLMURAMOYLALANINE--D-GLUTAMATE LIGASE"/>
    <property type="match status" value="1"/>
</dbReference>
<evidence type="ECO:0000259" key="7">
    <source>
        <dbReference type="Pfam" id="PF08245"/>
    </source>
</evidence>
<keyword evidence="9" id="KW-1185">Reference proteome</keyword>
<dbReference type="SUPFAM" id="SSF53244">
    <property type="entry name" value="MurD-like peptide ligases, peptide-binding domain"/>
    <property type="match status" value="1"/>
</dbReference>
<dbReference type="GO" id="GO:0009252">
    <property type="term" value="P:peptidoglycan biosynthetic process"/>
    <property type="evidence" value="ECO:0007669"/>
    <property type="project" value="UniProtKB-UniPathway"/>
</dbReference>
<dbReference type="Pfam" id="PF08245">
    <property type="entry name" value="Mur_ligase_M"/>
    <property type="match status" value="1"/>
</dbReference>
<dbReference type="AlphaFoldDB" id="A0A345ZAD0"/>
<evidence type="ECO:0000256" key="6">
    <source>
        <dbReference type="ARBA" id="ARBA00022840"/>
    </source>
</evidence>
<dbReference type="Gene3D" id="3.90.190.20">
    <property type="entry name" value="Mur ligase, C-terminal domain"/>
    <property type="match status" value="1"/>
</dbReference>
<comment type="subcellular location">
    <subcellularLocation>
        <location evidence="1">Cytoplasm</location>
    </subcellularLocation>
</comment>
<accession>A0A345ZAD0</accession>
<keyword evidence="3" id="KW-0963">Cytoplasm</keyword>
<evidence type="ECO:0000256" key="4">
    <source>
        <dbReference type="ARBA" id="ARBA00022598"/>
    </source>
</evidence>
<comment type="pathway">
    <text evidence="2">Cell wall biogenesis; peptidoglycan biosynthesis.</text>
</comment>
<dbReference type="GO" id="GO:0005524">
    <property type="term" value="F:ATP binding"/>
    <property type="evidence" value="ECO:0007669"/>
    <property type="project" value="UniProtKB-KW"/>
</dbReference>
<dbReference type="InterPro" id="IPR036565">
    <property type="entry name" value="Mur-like_cat_sf"/>
</dbReference>
<keyword evidence="5" id="KW-0547">Nucleotide-binding</keyword>
<dbReference type="NCBIfam" id="TIGR01087">
    <property type="entry name" value="murD"/>
    <property type="match status" value="1"/>
</dbReference>
<evidence type="ECO:0000256" key="1">
    <source>
        <dbReference type="ARBA" id="ARBA00004496"/>
    </source>
</evidence>
<keyword evidence="4 8" id="KW-0436">Ligase</keyword>
<dbReference type="Proteomes" id="UP000254834">
    <property type="component" value="Chromosome"/>
</dbReference>
<dbReference type="GO" id="GO:0005737">
    <property type="term" value="C:cytoplasm"/>
    <property type="evidence" value="ECO:0007669"/>
    <property type="project" value="UniProtKB-SubCell"/>
</dbReference>
<dbReference type="InterPro" id="IPR036615">
    <property type="entry name" value="Mur_ligase_C_dom_sf"/>
</dbReference>
<dbReference type="SUPFAM" id="SSF53623">
    <property type="entry name" value="MurD-like peptide ligases, catalytic domain"/>
    <property type="match status" value="1"/>
</dbReference>
<dbReference type="KEGG" id="cdes:C0J27_00580"/>
<dbReference type="GO" id="GO:0008360">
    <property type="term" value="P:regulation of cell shape"/>
    <property type="evidence" value="ECO:0007669"/>
    <property type="project" value="InterPro"/>
</dbReference>
<dbReference type="GO" id="GO:0051301">
    <property type="term" value="P:cell division"/>
    <property type="evidence" value="ECO:0007669"/>
    <property type="project" value="InterPro"/>
</dbReference>
<dbReference type="Gene3D" id="3.40.1190.10">
    <property type="entry name" value="Mur-like, catalytic domain"/>
    <property type="match status" value="1"/>
</dbReference>
<proteinExistence type="predicted"/>
<evidence type="ECO:0000256" key="2">
    <source>
        <dbReference type="ARBA" id="ARBA00004752"/>
    </source>
</evidence>